<dbReference type="OrthoDB" id="21324at2"/>
<dbReference type="Proteomes" id="UP000001505">
    <property type="component" value="Chromosome"/>
</dbReference>
<dbReference type="HOGENOM" id="CLU_1577871_0_0_0"/>
<dbReference type="EMBL" id="CP001928">
    <property type="protein sequence ID" value="ADI38889.1"/>
    <property type="molecule type" value="Genomic_DNA"/>
</dbReference>
<name>D6YS44_WADCW</name>
<evidence type="ECO:0000313" key="2">
    <source>
        <dbReference type="Proteomes" id="UP000001505"/>
    </source>
</evidence>
<accession>D6YS44</accession>
<proteinExistence type="predicted"/>
<gene>
    <name evidence="1" type="ordered locus">wcw_1540</name>
</gene>
<reference evidence="1 2" key="1">
    <citation type="journal article" date="2010" name="PLoS ONE">
        <title>The Waddlia genome: a window into chlamydial biology.</title>
        <authorList>
            <person name="Bertelli C."/>
            <person name="Collyn F."/>
            <person name="Croxatto A."/>
            <person name="Ruckert C."/>
            <person name="Polkinghorne A."/>
            <person name="Kebbi-Beghdadi C."/>
            <person name="Goesmann A."/>
            <person name="Vaughan L."/>
            <person name="Greub G."/>
        </authorList>
    </citation>
    <scope>NUCLEOTIDE SEQUENCE [LARGE SCALE GENOMIC DNA]</scope>
    <source>
        <strain evidence="2">ATCC VR-1470 / WSU 86-1044</strain>
    </source>
</reference>
<dbReference type="KEGG" id="wch:wcw_1540"/>
<keyword evidence="2" id="KW-1185">Reference proteome</keyword>
<organism evidence="1 2">
    <name type="scientific">Waddlia chondrophila (strain ATCC VR-1470 / WSU 86-1044)</name>
    <dbReference type="NCBI Taxonomy" id="716544"/>
    <lineage>
        <taxon>Bacteria</taxon>
        <taxon>Pseudomonadati</taxon>
        <taxon>Chlamydiota</taxon>
        <taxon>Chlamydiia</taxon>
        <taxon>Parachlamydiales</taxon>
        <taxon>Waddliaceae</taxon>
        <taxon>Waddlia</taxon>
    </lineage>
</organism>
<dbReference type="eggNOG" id="ENOG5032XWA">
    <property type="taxonomic scope" value="Bacteria"/>
</dbReference>
<dbReference type="AlphaFoldDB" id="D6YS44"/>
<dbReference type="STRING" id="716544.wcw_1540"/>
<evidence type="ECO:0000313" key="1">
    <source>
        <dbReference type="EMBL" id="ADI38889.1"/>
    </source>
</evidence>
<dbReference type="RefSeq" id="WP_013182597.1">
    <property type="nucleotide sequence ID" value="NC_014225.1"/>
</dbReference>
<protein>
    <submittedName>
        <fullName evidence="1">Uncharacterized protein</fullName>
    </submittedName>
</protein>
<sequence>MTANYLDYKWKGGIPYGIQKVPESAETSYRILSDPYRKWISIEQYQGNKFVKMIYDSILFDFRMLKTLNQAAWRKEQDASRHLIRNQDDRAVLIEEYSFHKGKCIACKTYSIHGILISQHKIHYKSLGDFFDGVVLYDANRHVVMEKRYAIDDSSNEFGELLSENWNPA</sequence>